<gene>
    <name evidence="11" type="primary">qacC</name>
    <name evidence="11" type="ORF">CKALI_00755</name>
</gene>
<keyword evidence="8" id="KW-0046">Antibiotic resistance</keyword>
<evidence type="ECO:0000256" key="2">
    <source>
        <dbReference type="ARBA" id="ARBA00007822"/>
    </source>
</evidence>
<dbReference type="InterPro" id="IPR037185">
    <property type="entry name" value="EmrE-like"/>
</dbReference>
<comment type="subcellular location">
    <subcellularLocation>
        <location evidence="1 9">Cell membrane</location>
        <topology evidence="1 9">Multi-pass membrane protein</topology>
    </subcellularLocation>
</comment>
<evidence type="ECO:0000313" key="11">
    <source>
        <dbReference type="EMBL" id="QGU01052.1"/>
    </source>
</evidence>
<evidence type="ECO:0000256" key="7">
    <source>
        <dbReference type="ARBA" id="ARBA00023136"/>
    </source>
</evidence>
<dbReference type="GO" id="GO:0005886">
    <property type="term" value="C:plasma membrane"/>
    <property type="evidence" value="ECO:0007669"/>
    <property type="project" value="UniProtKB-SubCell"/>
</dbReference>
<organism evidence="11 12">
    <name type="scientific">Corynebacterium kalinowskii</name>
    <dbReference type="NCBI Taxonomy" id="2675216"/>
    <lineage>
        <taxon>Bacteria</taxon>
        <taxon>Bacillati</taxon>
        <taxon>Actinomycetota</taxon>
        <taxon>Actinomycetes</taxon>
        <taxon>Mycobacteriales</taxon>
        <taxon>Corynebacteriaceae</taxon>
        <taxon>Corynebacterium</taxon>
    </lineage>
</organism>
<dbReference type="Proteomes" id="UP000427071">
    <property type="component" value="Chromosome"/>
</dbReference>
<dbReference type="EMBL" id="CP046452">
    <property type="protein sequence ID" value="QGU01052.1"/>
    <property type="molecule type" value="Genomic_DNA"/>
</dbReference>
<keyword evidence="6 10" id="KW-1133">Transmembrane helix</keyword>
<protein>
    <submittedName>
        <fullName evidence="11">Quaternary ammonium compound-resistance protein QacC</fullName>
    </submittedName>
</protein>
<reference evidence="12" key="1">
    <citation type="submission" date="2019-11" db="EMBL/GenBank/DDBJ databases">
        <title>Complete genome sequence of Corynebacterium kalinowskii 1959, a novel Corynebacterium species isolated from soil of a small paddock in Vilsendorf, Germany.</title>
        <authorList>
            <person name="Schaffert L."/>
            <person name="Ruwe M."/>
            <person name="Milse J."/>
            <person name="Hanuschka K."/>
            <person name="Ortseifen V."/>
            <person name="Droste J."/>
            <person name="Brandt D."/>
            <person name="Schlueter L."/>
            <person name="Kutter Y."/>
            <person name="Vinke S."/>
            <person name="Viehoefer P."/>
            <person name="Jacob L."/>
            <person name="Luebke N.-C."/>
            <person name="Schulte-Berndt E."/>
            <person name="Hain C."/>
            <person name="Linder M."/>
            <person name="Schmidt P."/>
            <person name="Wollenschlaeger L."/>
            <person name="Luttermann T."/>
            <person name="Thieme E."/>
            <person name="Hassa J."/>
            <person name="Haak M."/>
            <person name="Wittchen M."/>
            <person name="Mentz A."/>
            <person name="Persicke M."/>
            <person name="Busche T."/>
            <person name="Ruckert C."/>
        </authorList>
    </citation>
    <scope>NUCLEOTIDE SEQUENCE [LARGE SCALE GENOMIC DNA]</scope>
    <source>
        <strain evidence="12">1959</strain>
    </source>
</reference>
<name>A0A6B8V7D2_9CORY</name>
<dbReference type="PANTHER" id="PTHR30561:SF1">
    <property type="entry name" value="MULTIDRUG TRANSPORTER EMRE"/>
    <property type="match status" value="1"/>
</dbReference>
<evidence type="ECO:0000256" key="6">
    <source>
        <dbReference type="ARBA" id="ARBA00022989"/>
    </source>
</evidence>
<feature type="transmembrane region" description="Helical" evidence="10">
    <location>
        <begin position="27"/>
        <end position="47"/>
    </location>
</feature>
<evidence type="ECO:0000256" key="10">
    <source>
        <dbReference type="SAM" id="Phobius"/>
    </source>
</evidence>
<dbReference type="RefSeq" id="WP_156191489.1">
    <property type="nucleotide sequence ID" value="NZ_CP046452.1"/>
</dbReference>
<dbReference type="Gene3D" id="1.10.3730.20">
    <property type="match status" value="1"/>
</dbReference>
<dbReference type="AlphaFoldDB" id="A0A6B8V7D2"/>
<sequence>MIYLLGAIITEVCGTLLLRVATFGQRWVFIPVTALYVISYYFLALTLRTGMPLAIAYGLWAALGLLATTALSALLFKEKITRTMLLGLGLIMVGVLCVELG</sequence>
<proteinExistence type="inferred from homology"/>
<evidence type="ECO:0000256" key="8">
    <source>
        <dbReference type="ARBA" id="ARBA00023251"/>
    </source>
</evidence>
<dbReference type="PANTHER" id="PTHR30561">
    <property type="entry name" value="SMR FAMILY PROTON-DEPENDENT DRUG EFFLUX TRANSPORTER SUGE"/>
    <property type="match status" value="1"/>
</dbReference>
<dbReference type="Pfam" id="PF00893">
    <property type="entry name" value="Multi_Drug_Res"/>
    <property type="match status" value="1"/>
</dbReference>
<dbReference type="GO" id="GO:0031460">
    <property type="term" value="P:glycine betaine transport"/>
    <property type="evidence" value="ECO:0007669"/>
    <property type="project" value="TreeGrafter"/>
</dbReference>
<keyword evidence="5 9" id="KW-0812">Transmembrane</keyword>
<dbReference type="GO" id="GO:0015220">
    <property type="term" value="F:choline transmembrane transporter activity"/>
    <property type="evidence" value="ECO:0007669"/>
    <property type="project" value="TreeGrafter"/>
</dbReference>
<evidence type="ECO:0000256" key="9">
    <source>
        <dbReference type="RuleBase" id="RU003942"/>
    </source>
</evidence>
<evidence type="ECO:0000313" key="12">
    <source>
        <dbReference type="Proteomes" id="UP000427071"/>
    </source>
</evidence>
<keyword evidence="4" id="KW-1003">Cell membrane</keyword>
<dbReference type="GO" id="GO:0046677">
    <property type="term" value="P:response to antibiotic"/>
    <property type="evidence" value="ECO:0007669"/>
    <property type="project" value="UniProtKB-KW"/>
</dbReference>
<accession>A0A6B8V7D2</accession>
<dbReference type="InterPro" id="IPR000390">
    <property type="entry name" value="Small_drug/metabolite_transptr"/>
</dbReference>
<keyword evidence="7 10" id="KW-0472">Membrane</keyword>
<feature type="transmembrane region" description="Helical" evidence="10">
    <location>
        <begin position="54"/>
        <end position="76"/>
    </location>
</feature>
<keyword evidence="12" id="KW-1185">Reference proteome</keyword>
<dbReference type="SUPFAM" id="SSF103481">
    <property type="entry name" value="Multidrug resistance efflux transporter EmrE"/>
    <property type="match status" value="1"/>
</dbReference>
<dbReference type="GO" id="GO:0015297">
    <property type="term" value="F:antiporter activity"/>
    <property type="evidence" value="ECO:0007669"/>
    <property type="project" value="TreeGrafter"/>
</dbReference>
<dbReference type="InterPro" id="IPR045324">
    <property type="entry name" value="Small_multidrug_res"/>
</dbReference>
<comment type="similarity">
    <text evidence="2">Belongs to the drug/metabolite transporter (DMT) superfamily. Small multidrug resistance (SMR) (TC 2.A.7.1) family. Mmr subfamily.</text>
</comment>
<evidence type="ECO:0000256" key="5">
    <source>
        <dbReference type="ARBA" id="ARBA00022692"/>
    </source>
</evidence>
<keyword evidence="3" id="KW-0813">Transport</keyword>
<dbReference type="GO" id="GO:0015199">
    <property type="term" value="F:amino-acid betaine transmembrane transporter activity"/>
    <property type="evidence" value="ECO:0007669"/>
    <property type="project" value="TreeGrafter"/>
</dbReference>
<feature type="transmembrane region" description="Helical" evidence="10">
    <location>
        <begin position="82"/>
        <end position="100"/>
    </location>
</feature>
<evidence type="ECO:0000256" key="1">
    <source>
        <dbReference type="ARBA" id="ARBA00004651"/>
    </source>
</evidence>
<evidence type="ECO:0000256" key="4">
    <source>
        <dbReference type="ARBA" id="ARBA00022475"/>
    </source>
</evidence>
<evidence type="ECO:0000256" key="3">
    <source>
        <dbReference type="ARBA" id="ARBA00022448"/>
    </source>
</evidence>
<dbReference type="KEGG" id="ckw:CKALI_00755"/>